<name>A0ABQ2DM53_9BACI</name>
<comment type="caution">
    <text evidence="2">The sequence shown here is derived from an EMBL/GenBank/DDBJ whole genome shotgun (WGS) entry which is preliminary data.</text>
</comment>
<evidence type="ECO:0000313" key="2">
    <source>
        <dbReference type="EMBL" id="GGJ63776.1"/>
    </source>
</evidence>
<dbReference type="EMBL" id="BMPN01000004">
    <property type="protein sequence ID" value="GGJ63776.1"/>
    <property type="molecule type" value="Genomic_DNA"/>
</dbReference>
<accession>A0ABQ2DM53</accession>
<keyword evidence="3" id="KW-1185">Reference proteome</keyword>
<proteinExistence type="predicted"/>
<feature type="transmembrane region" description="Helical" evidence="1">
    <location>
        <begin position="12"/>
        <end position="30"/>
    </location>
</feature>
<sequence>MFGLPVETALLMLPWPLIWIALGIFMFFKFGREEKHEAQRNVEKGDDAK</sequence>
<evidence type="ECO:0000256" key="1">
    <source>
        <dbReference type="SAM" id="Phobius"/>
    </source>
</evidence>
<keyword evidence="1" id="KW-0812">Transmembrane</keyword>
<reference evidence="3" key="1">
    <citation type="journal article" date="2019" name="Int. J. Syst. Evol. Microbiol.">
        <title>The Global Catalogue of Microorganisms (GCM) 10K type strain sequencing project: providing services to taxonomists for standard genome sequencing and annotation.</title>
        <authorList>
            <consortium name="The Broad Institute Genomics Platform"/>
            <consortium name="The Broad Institute Genome Sequencing Center for Infectious Disease"/>
            <person name="Wu L."/>
            <person name="Ma J."/>
        </authorList>
    </citation>
    <scope>NUCLEOTIDE SEQUENCE [LARGE SCALE GENOMIC DNA]</scope>
    <source>
        <strain evidence="3">JCM 30071</strain>
    </source>
</reference>
<evidence type="ECO:0000313" key="3">
    <source>
        <dbReference type="Proteomes" id="UP000634435"/>
    </source>
</evidence>
<keyword evidence="1" id="KW-1133">Transmembrane helix</keyword>
<keyword evidence="1" id="KW-0472">Membrane</keyword>
<protein>
    <submittedName>
        <fullName evidence="2">Uncharacterized protein</fullName>
    </submittedName>
</protein>
<dbReference type="RefSeq" id="WP_188943446.1">
    <property type="nucleotide sequence ID" value="NZ_BMPN01000004.1"/>
</dbReference>
<gene>
    <name evidence="2" type="ORF">GCM10007111_27150</name>
</gene>
<organism evidence="2 3">
    <name type="scientific">Virgibacillus kapii</name>
    <dbReference type="NCBI Taxonomy" id="1638645"/>
    <lineage>
        <taxon>Bacteria</taxon>
        <taxon>Bacillati</taxon>
        <taxon>Bacillota</taxon>
        <taxon>Bacilli</taxon>
        <taxon>Bacillales</taxon>
        <taxon>Bacillaceae</taxon>
        <taxon>Virgibacillus</taxon>
    </lineage>
</organism>
<dbReference type="Proteomes" id="UP000634435">
    <property type="component" value="Unassembled WGS sequence"/>
</dbReference>